<name>A0A0S4IXX1_BODSA</name>
<proteinExistence type="predicted"/>
<protein>
    <submittedName>
        <fullName evidence="2">Membrane-associated protein, putative</fullName>
    </submittedName>
</protein>
<organism evidence="2 3">
    <name type="scientific">Bodo saltans</name>
    <name type="common">Flagellated protozoan</name>
    <dbReference type="NCBI Taxonomy" id="75058"/>
    <lineage>
        <taxon>Eukaryota</taxon>
        <taxon>Discoba</taxon>
        <taxon>Euglenozoa</taxon>
        <taxon>Kinetoplastea</taxon>
        <taxon>Metakinetoplastina</taxon>
        <taxon>Eubodonida</taxon>
        <taxon>Bodonidae</taxon>
        <taxon>Bodo</taxon>
    </lineage>
</organism>
<feature type="region of interest" description="Disordered" evidence="1">
    <location>
        <begin position="104"/>
        <end position="124"/>
    </location>
</feature>
<evidence type="ECO:0000256" key="1">
    <source>
        <dbReference type="SAM" id="MobiDB-lite"/>
    </source>
</evidence>
<evidence type="ECO:0000313" key="3">
    <source>
        <dbReference type="Proteomes" id="UP000051952"/>
    </source>
</evidence>
<reference evidence="3" key="1">
    <citation type="submission" date="2015-09" db="EMBL/GenBank/DDBJ databases">
        <authorList>
            <consortium name="Pathogen Informatics"/>
        </authorList>
    </citation>
    <scope>NUCLEOTIDE SEQUENCE [LARGE SCALE GENOMIC DNA]</scope>
    <source>
        <strain evidence="3">Lake Konstanz</strain>
    </source>
</reference>
<accession>A0A0S4IXX1</accession>
<dbReference type="EMBL" id="CYKH01000829">
    <property type="protein sequence ID" value="CUG46956.1"/>
    <property type="molecule type" value="Genomic_DNA"/>
</dbReference>
<sequence>MMKVRSRMRFFGRSASIFFFFLSTVFVAKSYPFSGWYAPSSLLGVLLESVFHHTPRVRCVGDNFPNNSSPTSTFVVPLSASIHARQPLEILCWAVRPRPIQPCRSTSTPHRSLASAATSPGQTIRDERLSHDYETWLSSWPAPRAQDVESTPKSPSWDTSFLSSSVSDSSSVCSPLSLDSSLFFPFFLLFVLYLCHRSVSGRRFGTT</sequence>
<evidence type="ECO:0000313" key="2">
    <source>
        <dbReference type="EMBL" id="CUG46956.1"/>
    </source>
</evidence>
<dbReference type="Proteomes" id="UP000051952">
    <property type="component" value="Unassembled WGS sequence"/>
</dbReference>
<gene>
    <name evidence="2" type="ORF">BSAL_79860</name>
</gene>
<keyword evidence="3" id="KW-1185">Reference proteome</keyword>
<dbReference type="VEuPathDB" id="TriTrypDB:BSAL_79860"/>
<feature type="compositionally biased region" description="Polar residues" evidence="1">
    <location>
        <begin position="104"/>
        <end position="122"/>
    </location>
</feature>
<dbReference type="AlphaFoldDB" id="A0A0S4IXX1"/>